<evidence type="ECO:0000256" key="5">
    <source>
        <dbReference type="ARBA" id="ARBA00022741"/>
    </source>
</evidence>
<keyword evidence="12" id="KW-1133">Transmembrane helix</keyword>
<dbReference type="GO" id="GO:0003883">
    <property type="term" value="F:CTP synthase activity"/>
    <property type="evidence" value="ECO:0007669"/>
    <property type="project" value="UniProtKB-UniRule"/>
</dbReference>
<keyword evidence="5 11" id="KW-0547">Nucleotide-binding</keyword>
<dbReference type="GO" id="GO:0046872">
    <property type="term" value="F:metal ion binding"/>
    <property type="evidence" value="ECO:0007669"/>
    <property type="project" value="UniProtKB-KW"/>
</dbReference>
<feature type="binding site" evidence="11">
    <location>
        <position position="432"/>
    </location>
    <ligand>
        <name>L-glutamine</name>
        <dbReference type="ChEBI" id="CHEBI:58359"/>
    </ligand>
</feature>
<dbReference type="PROSITE" id="PS51273">
    <property type="entry name" value="GATASE_TYPE_1"/>
    <property type="match status" value="1"/>
</dbReference>
<dbReference type="Gene3D" id="3.40.50.300">
    <property type="entry name" value="P-loop containing nucleotide triphosphate hydrolases"/>
    <property type="match status" value="1"/>
</dbReference>
<dbReference type="GO" id="GO:0005524">
    <property type="term" value="F:ATP binding"/>
    <property type="evidence" value="ECO:0007669"/>
    <property type="project" value="UniProtKB-KW"/>
</dbReference>
<feature type="binding site" evidence="11">
    <location>
        <position position="39"/>
    </location>
    <ligand>
        <name>UTP</name>
        <dbReference type="ChEBI" id="CHEBI:46398"/>
    </ligand>
</feature>
<comment type="pathway">
    <text evidence="1 11">Pyrimidine metabolism; CTP biosynthesis via de novo pathway; CTP from UDP: step 2/2.</text>
</comment>
<comment type="catalytic activity">
    <reaction evidence="11">
        <text>L-glutamine + H2O = L-glutamate + NH4(+)</text>
        <dbReference type="Rhea" id="RHEA:15889"/>
        <dbReference type="ChEBI" id="CHEBI:15377"/>
        <dbReference type="ChEBI" id="CHEBI:28938"/>
        <dbReference type="ChEBI" id="CHEBI:29985"/>
        <dbReference type="ChEBI" id="CHEBI:58359"/>
    </reaction>
</comment>
<evidence type="ECO:0000256" key="3">
    <source>
        <dbReference type="ARBA" id="ARBA00022598"/>
    </source>
</evidence>
<dbReference type="GO" id="GO:0005829">
    <property type="term" value="C:cytosol"/>
    <property type="evidence" value="ECO:0007669"/>
    <property type="project" value="TreeGrafter"/>
</dbReference>
<sequence>MLIASLQKKNHFFAVIFFILSSGGVMKTKYIFVTGGVVSSLGKGITSASLGRLLKARGLKVSIQKFDPYLNYDPGTMSPYQHGEVFVTDDGAETDLDLGHYERFTDESLGQYSNVTTGKVYWNVISKERRGDYLGGTVQVIPHITNEIKESILRVSESAANPDVVITEIGGTVGDIESLPYLEAIRQFEGDLGPENVLYIHVTLLPYLGKAGELKTKPTQHSVKELRSIGIQPDIIVLRSEKEVEDSLKDKISLFCNVDKDAVVTNLDAPELYEVPLMLEKEGLARLVCSKLKIRCKDPDLTEWKELVTRAKSLENKATIALVGKYVELHDAYLSVAEALRHGGIANNAEVTIKWVHSEDLNEQNVDRIMKDVDGIIVPGGFGNRGIEGKIEAIRWARENKIPFLGLCLGLQLTVIEFARNVAGLEGANSIELDEETPYPVISLMEEQKKIQNMGGTMRLGAYPCELKEGSRACAAYGGAKTIEERHRHRYEVNDEYIQTLAEKGLVFSGMSPDGVLVEMVELKEHPFFIATQAHPEFKSRPNKAHPLFSSFVEAAINYRNKGSR</sequence>
<evidence type="ECO:0000256" key="10">
    <source>
        <dbReference type="ARBA" id="ARBA00047781"/>
    </source>
</evidence>
<dbReference type="GO" id="GO:0097268">
    <property type="term" value="C:cytoophidium"/>
    <property type="evidence" value="ECO:0007669"/>
    <property type="project" value="UniProtKB-ARBA"/>
</dbReference>
<feature type="binding site" evidence="11">
    <location>
        <position position="168"/>
    </location>
    <ligand>
        <name>Mg(2+)</name>
        <dbReference type="ChEBI" id="CHEBI:18420"/>
    </ligand>
</feature>
<dbReference type="InterPro" id="IPR033828">
    <property type="entry name" value="GATase1_CTP_Synthase"/>
</dbReference>
<reference evidence="15 16" key="2">
    <citation type="journal article" date="2011" name="J. Bacteriol.">
        <title>Complete genome sequence of a carbon monoxide-utilizing acetogen, Eubacterium limosum KIST612.</title>
        <authorList>
            <person name="Roh H."/>
            <person name="Ko H.J."/>
            <person name="Kim D."/>
            <person name="Choi D.G."/>
            <person name="Park S."/>
            <person name="Kim S."/>
            <person name="Chang I.S."/>
            <person name="Choi I.G."/>
        </authorList>
    </citation>
    <scope>NUCLEOTIDE SEQUENCE [LARGE SCALE GENOMIC DNA]</scope>
    <source>
        <strain evidence="15 16">KIST612</strain>
    </source>
</reference>
<feature type="binding site" evidence="11">
    <location>
        <position position="39"/>
    </location>
    <ligand>
        <name>CTP</name>
        <dbReference type="ChEBI" id="CHEBI:37563"/>
        <note>allosteric inhibitor</note>
    </ligand>
</feature>
<dbReference type="NCBIfam" id="TIGR00337">
    <property type="entry name" value="PyrG"/>
    <property type="match status" value="1"/>
</dbReference>
<proteinExistence type="inferred from homology"/>
<protein>
    <recommendedName>
        <fullName evidence="11">CTP synthase</fullName>
        <ecNumber evidence="11">6.3.4.2</ecNumber>
    </recommendedName>
    <alternativeName>
        <fullName evidence="11">Cytidine 5'-triphosphate synthase</fullName>
    </alternativeName>
    <alternativeName>
        <fullName evidence="11">Cytidine triphosphate synthetase</fullName>
        <shortName evidence="11">CTP synthetase</shortName>
        <shortName evidence="11">CTPS</shortName>
    </alternativeName>
    <alternativeName>
        <fullName evidence="11">UTP--ammonia ligase</fullName>
    </alternativeName>
</protein>
<feature type="binding site" evidence="11">
    <location>
        <begin position="215"/>
        <end position="220"/>
    </location>
    <ligand>
        <name>UTP</name>
        <dbReference type="ChEBI" id="CHEBI:46398"/>
    </ligand>
</feature>
<feature type="binding site" evidence="11">
    <location>
        <begin position="175"/>
        <end position="177"/>
    </location>
    <ligand>
        <name>CTP</name>
        <dbReference type="ChEBI" id="CHEBI:37563"/>
        <note>allosteric inhibitor</note>
    </ligand>
</feature>
<dbReference type="SUPFAM" id="SSF52540">
    <property type="entry name" value="P-loop containing nucleoside triphosphate hydrolases"/>
    <property type="match status" value="1"/>
</dbReference>
<name>E3GH88_9FIRM</name>
<dbReference type="InterPro" id="IPR017456">
    <property type="entry name" value="CTP_synthase_N"/>
</dbReference>
<feature type="region of interest" description="Amidoligase domain" evidence="11">
    <location>
        <begin position="1"/>
        <end position="294"/>
    </location>
</feature>
<dbReference type="GO" id="GO:0044210">
    <property type="term" value="P:'de novo' CTP biosynthetic process"/>
    <property type="evidence" value="ECO:0007669"/>
    <property type="project" value="UniProtKB-UniRule"/>
</dbReference>
<dbReference type="eggNOG" id="COG0504">
    <property type="taxonomic scope" value="Bacteria"/>
</dbReference>
<comment type="subunit">
    <text evidence="11">Homotetramer.</text>
</comment>
<evidence type="ECO:0000256" key="1">
    <source>
        <dbReference type="ARBA" id="ARBA00005171"/>
    </source>
</evidence>
<keyword evidence="6 11" id="KW-0067">ATP-binding</keyword>
<feature type="binding site" evidence="11">
    <location>
        <position position="97"/>
    </location>
    <ligand>
        <name>Mg(2+)</name>
        <dbReference type="ChEBI" id="CHEBI:18420"/>
    </ligand>
</feature>
<dbReference type="AlphaFoldDB" id="E3GH88"/>
<dbReference type="FunFam" id="3.40.50.300:FF:000009">
    <property type="entry name" value="CTP synthase"/>
    <property type="match status" value="1"/>
</dbReference>
<evidence type="ECO:0000256" key="4">
    <source>
        <dbReference type="ARBA" id="ARBA00022723"/>
    </source>
</evidence>
<organism evidence="15 16">
    <name type="scientific">Eubacterium callanderi</name>
    <dbReference type="NCBI Taxonomy" id="53442"/>
    <lineage>
        <taxon>Bacteria</taxon>
        <taxon>Bacillati</taxon>
        <taxon>Bacillota</taxon>
        <taxon>Clostridia</taxon>
        <taxon>Eubacteriales</taxon>
        <taxon>Eubacteriaceae</taxon>
        <taxon>Eubacterium</taxon>
    </lineage>
</organism>
<dbReference type="CDD" id="cd01746">
    <property type="entry name" value="GATase1_CTP_Synthase"/>
    <property type="match status" value="1"/>
</dbReference>
<keyword evidence="12" id="KW-0812">Transmembrane</keyword>
<dbReference type="HOGENOM" id="CLU_011675_5_0_9"/>
<keyword evidence="16" id="KW-1185">Reference proteome</keyword>
<keyword evidence="3 11" id="KW-0436">Ligase</keyword>
<keyword evidence="4 11" id="KW-0479">Metal-binding</keyword>
<feature type="binding site" evidence="11">
    <location>
        <begin position="409"/>
        <end position="412"/>
    </location>
    <ligand>
        <name>L-glutamine</name>
        <dbReference type="ChEBI" id="CHEBI:58359"/>
    </ligand>
</feature>
<comment type="function">
    <text evidence="11">Catalyzes the ATP-dependent amination of UTP to CTP with either L-glutamine or ammonia as the source of nitrogen. Regulates intracellular CTP levels through interactions with the four ribonucleotide triphosphates.</text>
</comment>
<feature type="binding site" evidence="11">
    <location>
        <position position="490"/>
    </location>
    <ligand>
        <name>L-glutamine</name>
        <dbReference type="ChEBI" id="CHEBI:58359"/>
    </ligand>
</feature>
<dbReference type="CDD" id="cd03113">
    <property type="entry name" value="CTPS_N"/>
    <property type="match status" value="1"/>
</dbReference>
<dbReference type="GO" id="GO:0019856">
    <property type="term" value="P:pyrimidine nucleobase biosynthetic process"/>
    <property type="evidence" value="ECO:0007669"/>
    <property type="project" value="TreeGrafter"/>
</dbReference>
<keyword evidence="12" id="KW-0472">Membrane</keyword>
<comment type="catalytic activity">
    <reaction evidence="11">
        <text>UTP + NH4(+) + ATP = CTP + ADP + phosphate + 2 H(+)</text>
        <dbReference type="Rhea" id="RHEA:16597"/>
        <dbReference type="ChEBI" id="CHEBI:15378"/>
        <dbReference type="ChEBI" id="CHEBI:28938"/>
        <dbReference type="ChEBI" id="CHEBI:30616"/>
        <dbReference type="ChEBI" id="CHEBI:37563"/>
        <dbReference type="ChEBI" id="CHEBI:43474"/>
        <dbReference type="ChEBI" id="CHEBI:46398"/>
        <dbReference type="ChEBI" id="CHEBI:456216"/>
    </reaction>
</comment>
<evidence type="ECO:0000259" key="13">
    <source>
        <dbReference type="Pfam" id="PF00117"/>
    </source>
</evidence>
<evidence type="ECO:0000256" key="11">
    <source>
        <dbReference type="HAMAP-Rule" id="MF_01227"/>
    </source>
</evidence>
<evidence type="ECO:0000256" key="7">
    <source>
        <dbReference type="ARBA" id="ARBA00022842"/>
    </source>
</evidence>
<evidence type="ECO:0000256" key="8">
    <source>
        <dbReference type="ARBA" id="ARBA00022962"/>
    </source>
</evidence>
<dbReference type="GO" id="GO:0004359">
    <property type="term" value="F:glutaminase activity"/>
    <property type="evidence" value="ECO:0007669"/>
    <property type="project" value="RHEA"/>
</dbReference>
<dbReference type="Pfam" id="PF00117">
    <property type="entry name" value="GATase"/>
    <property type="match status" value="1"/>
</dbReference>
<dbReference type="InterPro" id="IPR029062">
    <property type="entry name" value="Class_I_gatase-like"/>
</dbReference>
<dbReference type="EMBL" id="CP002273">
    <property type="protein sequence ID" value="ADO39043.1"/>
    <property type="molecule type" value="Genomic_DNA"/>
</dbReference>
<feature type="domain" description="Glutamine amidotransferase" evidence="13">
    <location>
        <begin position="329"/>
        <end position="554"/>
    </location>
</feature>
<dbReference type="SUPFAM" id="SSF52317">
    <property type="entry name" value="Class I glutamine amidotransferase-like"/>
    <property type="match status" value="1"/>
</dbReference>
<dbReference type="NCBIfam" id="NF003792">
    <property type="entry name" value="PRK05380.1"/>
    <property type="match status" value="1"/>
</dbReference>
<evidence type="ECO:0000313" key="16">
    <source>
        <dbReference type="Proteomes" id="UP000006873"/>
    </source>
</evidence>
<evidence type="ECO:0000256" key="12">
    <source>
        <dbReference type="SAM" id="Phobius"/>
    </source>
</evidence>
<feature type="binding site" evidence="11">
    <location>
        <position position="251"/>
    </location>
    <ligand>
        <name>CTP</name>
        <dbReference type="ChEBI" id="CHEBI:37563"/>
        <note>allosteric inhibitor</note>
    </ligand>
</feature>
<keyword evidence="7 11" id="KW-0460">Magnesium</keyword>
<gene>
    <name evidence="11" type="primary">pyrG</name>
    <name evidence="15" type="ordered locus">ELI_4101</name>
</gene>
<dbReference type="InterPro" id="IPR017926">
    <property type="entry name" value="GATASE"/>
</dbReference>
<feature type="binding site" evidence="11">
    <location>
        <begin position="215"/>
        <end position="220"/>
    </location>
    <ligand>
        <name>CTP</name>
        <dbReference type="ChEBI" id="CHEBI:37563"/>
        <note>allosteric inhibitor</note>
    </ligand>
</feature>
<dbReference type="EC" id="6.3.4.2" evidence="11"/>
<comment type="similarity">
    <text evidence="2 11">Belongs to the CTP synthase family.</text>
</comment>
<dbReference type="MEROPS" id="C26.964"/>
<dbReference type="HAMAP" id="MF_01227">
    <property type="entry name" value="PyrG"/>
    <property type="match status" value="1"/>
</dbReference>
<feature type="binding site" evidence="11">
    <location>
        <position position="381"/>
    </location>
    <ligand>
        <name>L-glutamine</name>
        <dbReference type="ChEBI" id="CHEBI:58359"/>
    </ligand>
</feature>
<feature type="active site" evidence="11">
    <location>
        <position position="537"/>
    </location>
</feature>
<comment type="catalytic activity">
    <reaction evidence="10 11">
        <text>UTP + L-glutamine + ATP + H2O = CTP + L-glutamate + ADP + phosphate + 2 H(+)</text>
        <dbReference type="Rhea" id="RHEA:26426"/>
        <dbReference type="ChEBI" id="CHEBI:15377"/>
        <dbReference type="ChEBI" id="CHEBI:15378"/>
        <dbReference type="ChEBI" id="CHEBI:29985"/>
        <dbReference type="ChEBI" id="CHEBI:30616"/>
        <dbReference type="ChEBI" id="CHEBI:37563"/>
        <dbReference type="ChEBI" id="CHEBI:43474"/>
        <dbReference type="ChEBI" id="CHEBI:46398"/>
        <dbReference type="ChEBI" id="CHEBI:58359"/>
        <dbReference type="ChEBI" id="CHEBI:456216"/>
        <dbReference type="EC" id="6.3.4.2"/>
    </reaction>
</comment>
<dbReference type="Pfam" id="PF06418">
    <property type="entry name" value="CTP_synth_N"/>
    <property type="match status" value="1"/>
</dbReference>
<dbReference type="Proteomes" id="UP000006873">
    <property type="component" value="Chromosome"/>
</dbReference>
<feature type="binding site" evidence="11">
    <location>
        <position position="251"/>
    </location>
    <ligand>
        <name>UTP</name>
        <dbReference type="ChEBI" id="CHEBI:46398"/>
    </ligand>
</feature>
<dbReference type="UniPathway" id="UPA00159">
    <property type="reaction ID" value="UER00277"/>
</dbReference>
<keyword evidence="9 11" id="KW-0665">Pyrimidine biosynthesis</keyword>
<evidence type="ECO:0000256" key="2">
    <source>
        <dbReference type="ARBA" id="ARBA00007533"/>
    </source>
</evidence>
<comment type="activity regulation">
    <text evidence="11">Allosterically activated by GTP, when glutamine is the substrate; GTP has no effect on the reaction when ammonia is the substrate. The allosteric effector GTP functions by stabilizing the protein conformation that binds the tetrahedral intermediate(s) formed during glutamine hydrolysis. Inhibited by the product CTP, via allosteric rather than competitive inhibition.</text>
</comment>
<feature type="domain" description="CTP synthase N-terminal" evidence="14">
    <location>
        <begin position="29"/>
        <end position="294"/>
    </location>
</feature>
<dbReference type="PANTHER" id="PTHR11550:SF0">
    <property type="entry name" value="CTP SYNTHASE-RELATED"/>
    <property type="match status" value="1"/>
</dbReference>
<evidence type="ECO:0000256" key="6">
    <source>
        <dbReference type="ARBA" id="ARBA00022840"/>
    </source>
</evidence>
<dbReference type="FunFam" id="3.40.50.880:FF:000002">
    <property type="entry name" value="CTP synthase"/>
    <property type="match status" value="1"/>
</dbReference>
<dbReference type="PANTHER" id="PTHR11550">
    <property type="entry name" value="CTP SYNTHASE"/>
    <property type="match status" value="1"/>
</dbReference>
<feature type="binding site" evidence="11">
    <location>
        <position position="80"/>
    </location>
    <ligand>
        <name>L-glutamine</name>
        <dbReference type="ChEBI" id="CHEBI:58359"/>
    </ligand>
</feature>
<feature type="active site" evidence="11">
    <location>
        <position position="535"/>
    </location>
</feature>
<comment type="caution">
    <text evidence="11">Lacks conserved residue(s) required for the propagation of feature annotation.</text>
</comment>
<feature type="binding site" evidence="11">
    <location>
        <begin position="40"/>
        <end position="45"/>
    </location>
    <ligand>
        <name>ATP</name>
        <dbReference type="ChEBI" id="CHEBI:30616"/>
    </ligand>
</feature>
<dbReference type="InterPro" id="IPR027417">
    <property type="entry name" value="P-loop_NTPase"/>
</dbReference>
<dbReference type="Gene3D" id="3.40.50.880">
    <property type="match status" value="1"/>
</dbReference>
<reference key="1">
    <citation type="submission" date="2010-09" db="EMBL/GenBank/DDBJ databases">
        <authorList>
            <person name="Roh H."/>
            <person name="Ko H.-J."/>
            <person name="Kim D."/>
            <person name="Choi D.G."/>
            <person name="Park S."/>
            <person name="Kim S."/>
            <person name="Kim K.H."/>
            <person name="Chang I.S."/>
            <person name="Choi I.-G."/>
        </authorList>
    </citation>
    <scope>NUCLEOTIDE SEQUENCE</scope>
    <source>
        <strain>KIST612</strain>
    </source>
</reference>
<dbReference type="KEGG" id="elm:ELI_4101"/>
<keyword evidence="8 11" id="KW-0315">Glutamine amidotransferase</keyword>
<evidence type="ECO:0000256" key="9">
    <source>
        <dbReference type="ARBA" id="ARBA00022975"/>
    </source>
</evidence>
<feature type="binding site" evidence="11">
    <location>
        <position position="269"/>
    </location>
    <ligand>
        <name>ATP</name>
        <dbReference type="ChEBI" id="CHEBI:30616"/>
    </ligand>
</feature>
<dbReference type="GO" id="GO:0042802">
    <property type="term" value="F:identical protein binding"/>
    <property type="evidence" value="ECO:0007669"/>
    <property type="project" value="TreeGrafter"/>
</dbReference>
<feature type="transmembrane region" description="Helical" evidence="12">
    <location>
        <begin position="12"/>
        <end position="32"/>
    </location>
</feature>
<feature type="active site" description="Nucleophile; for glutamine hydrolysis" evidence="11">
    <location>
        <position position="408"/>
    </location>
</feature>
<comment type="miscellaneous">
    <text evidence="11">CTPSs have evolved a hybrid strategy for distinguishing between UTP and CTP. The overlapping regions of the product feedback inhibitory and substrate sites recognize a common feature in both compounds, the triphosphate moiety. To differentiate isosteric substrate and product pyrimidine rings, an additional pocket far from the expected kinase/ligase catalytic site, specifically recognizes the cytosine and ribose portions of the product inhibitor.</text>
</comment>
<evidence type="ECO:0000313" key="15">
    <source>
        <dbReference type="EMBL" id="ADO39043.1"/>
    </source>
</evidence>
<dbReference type="InterPro" id="IPR004468">
    <property type="entry name" value="CTP_synthase"/>
</dbReference>
<evidence type="ECO:0000259" key="14">
    <source>
        <dbReference type="Pfam" id="PF06418"/>
    </source>
</evidence>
<accession>E3GH88</accession>
<feature type="binding site" evidence="11">
    <location>
        <position position="97"/>
    </location>
    <ligand>
        <name>ATP</name>
        <dbReference type="ChEBI" id="CHEBI:30616"/>
    </ligand>
</feature>